<accession>A0ABV2ZFL1</accession>
<evidence type="ECO:0000313" key="3">
    <source>
        <dbReference type="Proteomes" id="UP001550739"/>
    </source>
</evidence>
<proteinExistence type="predicted"/>
<sequence length="83" mass="9753">MRERIAGFRESLLRTLARILLPARHPHPHPHPHHDVRPEPPSQELLPTAPVDARPPRIPHLLSFERVQELYELERRREEEASA</sequence>
<evidence type="ECO:0000256" key="1">
    <source>
        <dbReference type="SAM" id="MobiDB-lite"/>
    </source>
</evidence>
<feature type="region of interest" description="Disordered" evidence="1">
    <location>
        <begin position="23"/>
        <end position="56"/>
    </location>
</feature>
<comment type="caution">
    <text evidence="2">The sequence shown here is derived from an EMBL/GenBank/DDBJ whole genome shotgun (WGS) entry which is preliminary data.</text>
</comment>
<organism evidence="2 3">
    <name type="scientific">Streptomyces sp. 900129855</name>
    <dbReference type="NCBI Taxonomy" id="3155129"/>
    <lineage>
        <taxon>Bacteria</taxon>
        <taxon>Bacillati</taxon>
        <taxon>Actinomycetota</taxon>
        <taxon>Actinomycetes</taxon>
        <taxon>Kitasatosporales</taxon>
        <taxon>Streptomycetaceae</taxon>
        <taxon>Streptomyces</taxon>
    </lineage>
</organism>
<gene>
    <name evidence="2" type="ORF">AB0E89_12255</name>
</gene>
<reference evidence="2 3" key="1">
    <citation type="submission" date="2024-06" db="EMBL/GenBank/DDBJ databases">
        <title>The Natural Products Discovery Center: Release of the First 8490 Sequenced Strains for Exploring Actinobacteria Biosynthetic Diversity.</title>
        <authorList>
            <person name="Kalkreuter E."/>
            <person name="Kautsar S.A."/>
            <person name="Yang D."/>
            <person name="Bader C.D."/>
            <person name="Teijaro C.N."/>
            <person name="Fluegel L."/>
            <person name="Davis C.M."/>
            <person name="Simpson J.R."/>
            <person name="Lauterbach L."/>
            <person name="Steele A.D."/>
            <person name="Gui C."/>
            <person name="Meng S."/>
            <person name="Li G."/>
            <person name="Viehrig K."/>
            <person name="Ye F."/>
            <person name="Su P."/>
            <person name="Kiefer A.F."/>
            <person name="Nichols A."/>
            <person name="Cepeda A.J."/>
            <person name="Yan W."/>
            <person name="Fan B."/>
            <person name="Jiang Y."/>
            <person name="Adhikari A."/>
            <person name="Zheng C.-J."/>
            <person name="Schuster L."/>
            <person name="Cowan T.M."/>
            <person name="Smanski M.J."/>
            <person name="Chevrette M.G."/>
            <person name="De Carvalho L.P.S."/>
            <person name="Shen B."/>
        </authorList>
    </citation>
    <scope>NUCLEOTIDE SEQUENCE [LARGE SCALE GENOMIC DNA]</scope>
    <source>
        <strain evidence="2 3">NPDC033843</strain>
    </source>
</reference>
<name>A0ABV2ZFL1_9ACTN</name>
<evidence type="ECO:0000313" key="2">
    <source>
        <dbReference type="EMBL" id="MEU3781337.1"/>
    </source>
</evidence>
<dbReference type="EMBL" id="JBEZVE010000006">
    <property type="protein sequence ID" value="MEU3781337.1"/>
    <property type="molecule type" value="Genomic_DNA"/>
</dbReference>
<dbReference type="Proteomes" id="UP001550739">
    <property type="component" value="Unassembled WGS sequence"/>
</dbReference>
<keyword evidence="3" id="KW-1185">Reference proteome</keyword>
<protein>
    <submittedName>
        <fullName evidence="2">Uncharacterized protein</fullName>
    </submittedName>
</protein>
<dbReference type="RefSeq" id="WP_361702115.1">
    <property type="nucleotide sequence ID" value="NZ_JBEZVE010000006.1"/>
</dbReference>